<name>A0A2U3QN27_ORITS</name>
<dbReference type="RefSeq" id="WP_064613168.1">
    <property type="nucleotide sequence ID" value="NZ_LS398548.1"/>
</dbReference>
<reference evidence="3" key="1">
    <citation type="submission" date="2018-03" db="EMBL/GenBank/DDBJ databases">
        <authorList>
            <person name="Batty M. E."/>
            <person name="Batty M E."/>
        </authorList>
    </citation>
    <scope>NUCLEOTIDE SEQUENCE [LARGE SCALE GENOMIC DNA]</scope>
</reference>
<evidence type="ECO:0000313" key="2">
    <source>
        <dbReference type="EMBL" id="SPR02372.1"/>
    </source>
</evidence>
<evidence type="ECO:0000259" key="1">
    <source>
        <dbReference type="Pfam" id="PF13612"/>
    </source>
</evidence>
<dbReference type="Pfam" id="PF13612">
    <property type="entry name" value="DDE_Tnp_1_3"/>
    <property type="match status" value="1"/>
</dbReference>
<dbReference type="Proteomes" id="UP000245243">
    <property type="component" value="Chromosome I"/>
</dbReference>
<proteinExistence type="predicted"/>
<protein>
    <submittedName>
        <fullName evidence="2">Transposase</fullName>
    </submittedName>
</protein>
<organism evidence="2 3">
    <name type="scientific">Orientia tsutsugamushi</name>
    <name type="common">Rickettsia tsutsugamushi</name>
    <dbReference type="NCBI Taxonomy" id="784"/>
    <lineage>
        <taxon>Bacteria</taxon>
        <taxon>Pseudomonadati</taxon>
        <taxon>Pseudomonadota</taxon>
        <taxon>Alphaproteobacteria</taxon>
        <taxon>Rickettsiales</taxon>
        <taxon>Rickettsiaceae</taxon>
        <taxon>Rickettsieae</taxon>
        <taxon>Orientia</taxon>
    </lineage>
</organism>
<dbReference type="EMBL" id="LS398548">
    <property type="protein sequence ID" value="SPR02372.1"/>
    <property type="molecule type" value="Genomic_DNA"/>
</dbReference>
<sequence>MKKCIITVYYLIDNFCKIYQDWERKRLIPSSNQRNRDGKLSLAELLTITIYFYLSPCKDFKNYYLYYLRYKYKEYFCLPSYSTIIQLLPRMLLPLAVLMHYLKGEETGIYYIDSTKLAICHNKRISSNRVFNRFSKIGKSSYGWFLGFKLHLIINNKGEIMSVKITKGNKSDLSVASVISKGLSGKLFGDKAYISKELFHQLFSNGLRLFTNLRKDMKTYLLDIDDKLLLNKRSLIESVFNVLKKHMHLEHTRHRSHINFFVHIIASLASYSISKLNPYLISSSFSSNPLS</sequence>
<dbReference type="NCBIfam" id="NF033520">
    <property type="entry name" value="transpos_IS982"/>
    <property type="match status" value="1"/>
</dbReference>
<dbReference type="AlphaFoldDB" id="A0A2U3QN27"/>
<accession>A0A2U3QN27</accession>
<evidence type="ECO:0000313" key="3">
    <source>
        <dbReference type="Proteomes" id="UP000245243"/>
    </source>
</evidence>
<feature type="domain" description="Transposase DDE" evidence="1">
    <location>
        <begin position="103"/>
        <end position="256"/>
    </location>
</feature>
<dbReference type="InterPro" id="IPR025668">
    <property type="entry name" value="Tnp_DDE_dom"/>
</dbReference>
<gene>
    <name evidence="2" type="ORF">KARP_00037</name>
</gene>